<keyword evidence="1 9" id="KW-1003">Cell membrane</keyword>
<dbReference type="AlphaFoldDB" id="A0A9D7LQC7"/>
<evidence type="ECO:0000313" key="12">
    <source>
        <dbReference type="Proteomes" id="UP000808146"/>
    </source>
</evidence>
<proteinExistence type="inferred from homology"/>
<dbReference type="HAMAP" id="MF_01917">
    <property type="entry name" value="Cardiolipin_synth_ClsB"/>
    <property type="match status" value="1"/>
</dbReference>
<keyword evidence="5 9" id="KW-0443">Lipid metabolism</keyword>
<keyword evidence="8 9" id="KW-1208">Phospholipid metabolism</keyword>
<dbReference type="Proteomes" id="UP000808146">
    <property type="component" value="Unassembled WGS sequence"/>
</dbReference>
<evidence type="ECO:0000313" key="11">
    <source>
        <dbReference type="EMBL" id="MBK8890183.1"/>
    </source>
</evidence>
<feature type="domain" description="PLD phosphodiesterase" evidence="10">
    <location>
        <begin position="108"/>
        <end position="135"/>
    </location>
</feature>
<dbReference type="GO" id="GO:0032049">
    <property type="term" value="P:cardiolipin biosynthetic process"/>
    <property type="evidence" value="ECO:0007669"/>
    <property type="project" value="InterPro"/>
</dbReference>
<evidence type="ECO:0000256" key="8">
    <source>
        <dbReference type="ARBA" id="ARBA00023264"/>
    </source>
</evidence>
<dbReference type="GO" id="GO:0005886">
    <property type="term" value="C:plasma membrane"/>
    <property type="evidence" value="ECO:0007669"/>
    <property type="project" value="UniProtKB-SubCell"/>
</dbReference>
<keyword evidence="4" id="KW-0677">Repeat</keyword>
<dbReference type="Gene3D" id="3.30.870.10">
    <property type="entry name" value="Endonuclease Chain A"/>
    <property type="match status" value="2"/>
</dbReference>
<evidence type="ECO:0000256" key="6">
    <source>
        <dbReference type="ARBA" id="ARBA00023136"/>
    </source>
</evidence>
<reference evidence="11" key="1">
    <citation type="submission" date="2020-10" db="EMBL/GenBank/DDBJ databases">
        <title>Connecting structure to function with the recovery of over 1000 high-quality activated sludge metagenome-assembled genomes encoding full-length rRNA genes using long-read sequencing.</title>
        <authorList>
            <person name="Singleton C.M."/>
            <person name="Petriglieri F."/>
            <person name="Kristensen J.M."/>
            <person name="Kirkegaard R.H."/>
            <person name="Michaelsen T.Y."/>
            <person name="Andersen M.H."/>
            <person name="Karst S.M."/>
            <person name="Dueholm M.S."/>
            <person name="Nielsen P.H."/>
            <person name="Albertsen M."/>
        </authorList>
    </citation>
    <scope>NUCLEOTIDE SEQUENCE</scope>
    <source>
        <strain evidence="11">OdNE_18-Q3-R46-58_BAT3C.305</strain>
    </source>
</reference>
<protein>
    <recommendedName>
        <fullName evidence="9">Cardiolipin synthase B</fullName>
        <shortName evidence="9">CL synthase</shortName>
        <ecNumber evidence="9">2.7.8.-</ecNumber>
    </recommendedName>
</protein>
<dbReference type="GO" id="GO:0008808">
    <property type="term" value="F:cardiolipin synthase activity"/>
    <property type="evidence" value="ECO:0007669"/>
    <property type="project" value="InterPro"/>
</dbReference>
<evidence type="ECO:0000256" key="5">
    <source>
        <dbReference type="ARBA" id="ARBA00023098"/>
    </source>
</evidence>
<dbReference type="PROSITE" id="PS50035">
    <property type="entry name" value="PLD"/>
    <property type="match status" value="2"/>
</dbReference>
<evidence type="ECO:0000256" key="1">
    <source>
        <dbReference type="ARBA" id="ARBA00022475"/>
    </source>
</evidence>
<name>A0A9D7LQC7_9RHOO</name>
<organism evidence="11 12">
    <name type="scientific">Candidatus Dechloromonas phosphorivorans</name>
    <dbReference type="NCBI Taxonomy" id="2899244"/>
    <lineage>
        <taxon>Bacteria</taxon>
        <taxon>Pseudomonadati</taxon>
        <taxon>Pseudomonadota</taxon>
        <taxon>Betaproteobacteria</taxon>
        <taxon>Rhodocyclales</taxon>
        <taxon>Azonexaceae</taxon>
        <taxon>Dechloromonas</taxon>
    </lineage>
</organism>
<dbReference type="SMART" id="SM00155">
    <property type="entry name" value="PLDc"/>
    <property type="match status" value="2"/>
</dbReference>
<feature type="active site" evidence="9">
    <location>
        <position position="113"/>
    </location>
</feature>
<comment type="caution">
    <text evidence="11">The sequence shown here is derived from an EMBL/GenBank/DDBJ whole genome shotgun (WGS) entry which is preliminary data.</text>
</comment>
<dbReference type="NCBIfam" id="NF008427">
    <property type="entry name" value="PRK11263.1"/>
    <property type="match status" value="1"/>
</dbReference>
<dbReference type="PANTHER" id="PTHR21248:SF23">
    <property type="entry name" value="CARDIOLIPIN SYNTHASE B"/>
    <property type="match status" value="1"/>
</dbReference>
<comment type="subcellular location">
    <subcellularLocation>
        <location evidence="9">Cell membrane</location>
        <topology evidence="9">Peripheral membrane protein</topology>
    </subcellularLocation>
</comment>
<evidence type="ECO:0000256" key="4">
    <source>
        <dbReference type="ARBA" id="ARBA00022737"/>
    </source>
</evidence>
<keyword evidence="7 9" id="KW-0594">Phospholipid biosynthesis</keyword>
<dbReference type="CDD" id="cd09159">
    <property type="entry name" value="PLDc_ybhO_like_2"/>
    <property type="match status" value="1"/>
</dbReference>
<feature type="active site" evidence="9">
    <location>
        <position position="295"/>
    </location>
</feature>
<dbReference type="InterPro" id="IPR001736">
    <property type="entry name" value="PLipase_D/transphosphatidylase"/>
</dbReference>
<evidence type="ECO:0000256" key="9">
    <source>
        <dbReference type="HAMAP-Rule" id="MF_01917"/>
    </source>
</evidence>
<comment type="catalytic activity">
    <reaction evidence="9">
        <text>2 a 1,2-diacyl-sn-glycero-3-phospho-(1'-sn-glycerol) = a cardiolipin + glycerol</text>
        <dbReference type="Rhea" id="RHEA:31451"/>
        <dbReference type="ChEBI" id="CHEBI:17754"/>
        <dbReference type="ChEBI" id="CHEBI:62237"/>
        <dbReference type="ChEBI" id="CHEBI:64716"/>
    </reaction>
</comment>
<feature type="active site" evidence="9">
    <location>
        <position position="115"/>
    </location>
</feature>
<keyword evidence="2 9" id="KW-0444">Lipid biosynthesis</keyword>
<dbReference type="SUPFAM" id="SSF56024">
    <property type="entry name" value="Phospholipase D/nuclease"/>
    <property type="match status" value="2"/>
</dbReference>
<dbReference type="EC" id="2.7.8.-" evidence="9"/>
<accession>A0A9D7LQC7</accession>
<evidence type="ECO:0000259" key="10">
    <source>
        <dbReference type="PROSITE" id="PS50035"/>
    </source>
</evidence>
<dbReference type="InterPro" id="IPR030872">
    <property type="entry name" value="Cardiolipin_synth_ClsB"/>
</dbReference>
<feature type="active site" evidence="9">
    <location>
        <position position="300"/>
    </location>
</feature>
<dbReference type="EMBL" id="JADKBR010000005">
    <property type="protein sequence ID" value="MBK8890183.1"/>
    <property type="molecule type" value="Genomic_DNA"/>
</dbReference>
<feature type="domain" description="PLD phosphodiesterase" evidence="10">
    <location>
        <begin position="288"/>
        <end position="315"/>
    </location>
</feature>
<feature type="active site" evidence="9">
    <location>
        <position position="293"/>
    </location>
</feature>
<dbReference type="InterPro" id="IPR025202">
    <property type="entry name" value="PLD-like_dom"/>
</dbReference>
<keyword evidence="6 9" id="KW-0472">Membrane</keyword>
<evidence type="ECO:0000256" key="7">
    <source>
        <dbReference type="ARBA" id="ARBA00023209"/>
    </source>
</evidence>
<gene>
    <name evidence="9 11" type="primary">clsB</name>
    <name evidence="11" type="ORF">IPN75_07150</name>
</gene>
<comment type="function">
    <text evidence="9">Catalyzes the phosphatidyl group transfer from one phosphatidylglycerol molecule to another to form cardiolipin (CL) (diphosphatidylglycerol) and glycerol.</text>
</comment>
<evidence type="ECO:0000256" key="2">
    <source>
        <dbReference type="ARBA" id="ARBA00022516"/>
    </source>
</evidence>
<dbReference type="Pfam" id="PF13091">
    <property type="entry name" value="PLDc_2"/>
    <property type="match status" value="2"/>
</dbReference>
<keyword evidence="3 9" id="KW-0808">Transferase</keyword>
<feature type="active site" evidence="9">
    <location>
        <position position="120"/>
    </location>
</feature>
<dbReference type="CDD" id="cd09110">
    <property type="entry name" value="PLDc_CLS_1"/>
    <property type="match status" value="1"/>
</dbReference>
<sequence>MVVEFLAGNRINLLNSGNEYFPALLSAIESARVDIYLESYIFANDAIGHEVAGALSRAAARGVQVNVTVDGFGARNFRADFLPRLTIAGVRAMFYRPEISLFHLRRHRLRRLHRKLVVIDARVAFVGGINIIDDNNAPEEMRPRYDYAVRIEGPALRQAHHAVRRMWEIVSWVNFKRRFRHTLPATPGCEIAGEQEAVFLIRDNIRHRNDILHAYITAINAAQNEILIANAYFLPGLRFGLALHAAARRGVQITVLLQGKTDHPLLRYATQTLYAALLKAGIRIYEYEKSFMHAKVAVVDRLWATVGSSNIDPFSLLLAKEANLFVRNPGFAAELHASVSRAIASGAREILADELTAHPWHMRTLRWLSYELVRMLVGLTGYGPKVWQVDAETPGPAAER</sequence>
<evidence type="ECO:0000256" key="3">
    <source>
        <dbReference type="ARBA" id="ARBA00022679"/>
    </source>
</evidence>
<comment type="similarity">
    <text evidence="9">Belongs to the phospholipase D family. Cardiolipin synthase subfamily. ClsB sub-subfamily.</text>
</comment>
<dbReference type="PANTHER" id="PTHR21248">
    <property type="entry name" value="CARDIOLIPIN SYNTHASE"/>
    <property type="match status" value="1"/>
</dbReference>